<evidence type="ECO:0000313" key="6">
    <source>
        <dbReference type="EMBL" id="CEF68780.1"/>
    </source>
</evidence>
<organism evidence="6">
    <name type="scientific">Strongyloides ratti</name>
    <name type="common">Parasitic roundworm</name>
    <dbReference type="NCBI Taxonomy" id="34506"/>
    <lineage>
        <taxon>Eukaryota</taxon>
        <taxon>Metazoa</taxon>
        <taxon>Ecdysozoa</taxon>
        <taxon>Nematoda</taxon>
        <taxon>Chromadorea</taxon>
        <taxon>Rhabditida</taxon>
        <taxon>Tylenchina</taxon>
        <taxon>Panagrolaimomorpha</taxon>
        <taxon>Strongyloidoidea</taxon>
        <taxon>Strongyloididae</taxon>
        <taxon>Strongyloides</taxon>
    </lineage>
</organism>
<comment type="subcellular location">
    <subcellularLocation>
        <location evidence="1">Secreted</location>
    </subcellularLocation>
</comment>
<feature type="signal peptide" evidence="5">
    <location>
        <begin position="1"/>
        <end position="19"/>
    </location>
</feature>
<comment type="similarity">
    <text evidence="2">Belongs to the nematode transthyretin-like family.</text>
</comment>
<dbReference type="RefSeq" id="XP_024507980.1">
    <property type="nucleotide sequence ID" value="XM_024654627.1"/>
</dbReference>
<evidence type="ECO:0000256" key="5">
    <source>
        <dbReference type="SAM" id="SignalP"/>
    </source>
</evidence>
<sequence length="143" mass="16253">MFLKIFIFILLISIHVVHGAGILGRLQSVGARGTLLCDNKPQLNVEVELYDVDRFDIDDLIAKKKSNSRGYFEISGSHREFTTIDPKIVIYHNCNTRPGCLKKISMIIPDRFVAHGDKVEKWFDAGVFELSGKYPDETEKCVH</sequence>
<evidence type="ECO:0000256" key="3">
    <source>
        <dbReference type="ARBA" id="ARBA00022525"/>
    </source>
</evidence>
<dbReference type="GO" id="GO:0009986">
    <property type="term" value="C:cell surface"/>
    <property type="evidence" value="ECO:0007669"/>
    <property type="project" value="InterPro"/>
</dbReference>
<dbReference type="WBParaSite" id="SRAE_2000343500.1">
    <property type="protein sequence ID" value="SRAE_2000343500.1"/>
    <property type="gene ID" value="WBGene00263657"/>
</dbReference>
<reference evidence="8" key="2">
    <citation type="submission" date="2020-12" db="UniProtKB">
        <authorList>
            <consortium name="WormBaseParasite"/>
        </authorList>
    </citation>
    <scope>IDENTIFICATION</scope>
</reference>
<evidence type="ECO:0000313" key="7">
    <source>
        <dbReference type="Proteomes" id="UP000035682"/>
    </source>
</evidence>
<dbReference type="GO" id="GO:0005576">
    <property type="term" value="C:extracellular region"/>
    <property type="evidence" value="ECO:0007669"/>
    <property type="project" value="UniProtKB-SubCell"/>
</dbReference>
<gene>
    <name evidence="6 8 9" type="ORF">SRAE_2000343500</name>
</gene>
<dbReference type="WormBase" id="SRAE_2000343500">
    <property type="protein sequence ID" value="SRP05163"/>
    <property type="gene ID" value="WBGene00263657"/>
</dbReference>
<feature type="chain" id="PRO_5015030940" evidence="5">
    <location>
        <begin position="20"/>
        <end position="143"/>
    </location>
</feature>
<evidence type="ECO:0000313" key="8">
    <source>
        <dbReference type="WBParaSite" id="SRAE_2000343500.1"/>
    </source>
</evidence>
<dbReference type="CTD" id="36381150"/>
<keyword evidence="3" id="KW-0964">Secreted</keyword>
<dbReference type="PANTHER" id="PTHR21700">
    <property type="entry name" value="TRANSTHYRETIN-LIKE FAMILY PROTEIN-RELATED"/>
    <property type="match status" value="1"/>
</dbReference>
<dbReference type="OrthoDB" id="73919at2759"/>
<dbReference type="Pfam" id="PF01060">
    <property type="entry name" value="TTR-52"/>
    <property type="match status" value="1"/>
</dbReference>
<dbReference type="Gene3D" id="2.60.40.3330">
    <property type="match status" value="1"/>
</dbReference>
<dbReference type="InterPro" id="IPR038479">
    <property type="entry name" value="Transthyretin-like_sf"/>
</dbReference>
<name>A0A090LML7_STRRB</name>
<dbReference type="OMA" id="CYSITIE"/>
<dbReference type="PANTHER" id="PTHR21700:SF3">
    <property type="entry name" value="TRANSTHYRETIN-LIKE PROTEIN 5"/>
    <property type="match status" value="1"/>
</dbReference>
<reference evidence="6 7" key="1">
    <citation type="submission" date="2014-09" db="EMBL/GenBank/DDBJ databases">
        <authorList>
            <person name="Martin A.A."/>
        </authorList>
    </citation>
    <scope>NUCLEOTIDE SEQUENCE</scope>
    <source>
        <strain evidence="7">ED321</strain>
        <strain evidence="6">ED321 Heterogonic</strain>
    </source>
</reference>
<evidence type="ECO:0000256" key="1">
    <source>
        <dbReference type="ARBA" id="ARBA00004613"/>
    </source>
</evidence>
<accession>A0A090LML7</accession>
<dbReference type="AlphaFoldDB" id="A0A090LML7"/>
<evidence type="ECO:0000256" key="2">
    <source>
        <dbReference type="ARBA" id="ARBA00010112"/>
    </source>
</evidence>
<dbReference type="InterPro" id="IPR001534">
    <property type="entry name" value="Transthyretin-like"/>
</dbReference>
<proteinExistence type="inferred from homology"/>
<evidence type="ECO:0000313" key="9">
    <source>
        <dbReference type="WormBase" id="SRAE_2000343500"/>
    </source>
</evidence>
<dbReference type="EMBL" id="LN609529">
    <property type="protein sequence ID" value="CEF68780.1"/>
    <property type="molecule type" value="Genomic_DNA"/>
</dbReference>
<keyword evidence="7" id="KW-1185">Reference proteome</keyword>
<protein>
    <submittedName>
        <fullName evidence="6 8">Transthyretin-like family-containing protein</fullName>
    </submittedName>
</protein>
<evidence type="ECO:0000256" key="4">
    <source>
        <dbReference type="ARBA" id="ARBA00022729"/>
    </source>
</evidence>
<dbReference type="GeneID" id="36381150"/>
<dbReference type="Proteomes" id="UP000035682">
    <property type="component" value="Unplaced"/>
</dbReference>
<keyword evidence="4 5" id="KW-0732">Signal</keyword>